<dbReference type="Pfam" id="PF00581">
    <property type="entry name" value="Rhodanese"/>
    <property type="match status" value="1"/>
</dbReference>
<accession>A0ABR2ZNH3</accession>
<dbReference type="Gene3D" id="3.40.250.10">
    <property type="entry name" value="Rhodanese-like domain"/>
    <property type="match status" value="1"/>
</dbReference>
<dbReference type="PANTHER" id="PTHR10828:SF50">
    <property type="entry name" value="REDUCTASE (ARC2), PUTATIVE (AFU_ORTHOLOGUE AFUA_6G13400)-RELATED"/>
    <property type="match status" value="1"/>
</dbReference>
<comment type="caution">
    <text evidence="2">The sequence shown here is derived from an EMBL/GenBank/DDBJ whole genome shotgun (WGS) entry which is preliminary data.</text>
</comment>
<name>A0ABR2ZNH3_9AGAR</name>
<sequence length="161" mass="18291">MSTTQPAFTEETPWYAAFPAPKAKCAEIQPEEVHELLKGLSTPKNHTQPRDFLLVDVRRNDWEGGTVSTSINLPAQSLYPTRPVVYQMAKQAGVKKVIFYCGSSSGRGPRTAAWLQDYIDEVGDRDMQALVMKGGIKGWVRKYGGERMDWYDEKFWAEKKE</sequence>
<evidence type="ECO:0000313" key="2">
    <source>
        <dbReference type="EMBL" id="KAL0062963.1"/>
    </source>
</evidence>
<dbReference type="SUPFAM" id="SSF52821">
    <property type="entry name" value="Rhodanese/Cell cycle control phosphatase"/>
    <property type="match status" value="1"/>
</dbReference>
<proteinExistence type="predicted"/>
<dbReference type="PANTHER" id="PTHR10828">
    <property type="entry name" value="M-PHASE INDUCER PHOSPHATASE DUAL SPECIFICITY PHOSPHATASE CDC25"/>
    <property type="match status" value="1"/>
</dbReference>
<protein>
    <recommendedName>
        <fullName evidence="1">Rhodanese domain-containing protein</fullName>
    </recommendedName>
</protein>
<feature type="domain" description="Rhodanese" evidence="1">
    <location>
        <begin position="48"/>
        <end position="148"/>
    </location>
</feature>
<dbReference type="InterPro" id="IPR036873">
    <property type="entry name" value="Rhodanese-like_dom_sf"/>
</dbReference>
<evidence type="ECO:0000313" key="3">
    <source>
        <dbReference type="Proteomes" id="UP001437256"/>
    </source>
</evidence>
<keyword evidence="3" id="KW-1185">Reference proteome</keyword>
<dbReference type="EMBL" id="JBBXMP010000090">
    <property type="protein sequence ID" value="KAL0062963.1"/>
    <property type="molecule type" value="Genomic_DNA"/>
</dbReference>
<reference evidence="2 3" key="1">
    <citation type="submission" date="2024-05" db="EMBL/GenBank/DDBJ databases">
        <title>A draft genome resource for the thread blight pathogen Marasmius tenuissimus strain MS-2.</title>
        <authorList>
            <person name="Yulfo-Soto G.E."/>
            <person name="Baruah I.K."/>
            <person name="Amoako-Attah I."/>
            <person name="Bukari Y."/>
            <person name="Meinhardt L.W."/>
            <person name="Bailey B.A."/>
            <person name="Cohen S.P."/>
        </authorList>
    </citation>
    <scope>NUCLEOTIDE SEQUENCE [LARGE SCALE GENOMIC DNA]</scope>
    <source>
        <strain evidence="2 3">MS-2</strain>
    </source>
</reference>
<dbReference type="Proteomes" id="UP001437256">
    <property type="component" value="Unassembled WGS sequence"/>
</dbReference>
<dbReference type="SMART" id="SM00450">
    <property type="entry name" value="RHOD"/>
    <property type="match status" value="1"/>
</dbReference>
<gene>
    <name evidence="2" type="ORF">AAF712_010094</name>
</gene>
<dbReference type="InterPro" id="IPR001763">
    <property type="entry name" value="Rhodanese-like_dom"/>
</dbReference>
<organism evidence="2 3">
    <name type="scientific">Marasmius tenuissimus</name>
    <dbReference type="NCBI Taxonomy" id="585030"/>
    <lineage>
        <taxon>Eukaryota</taxon>
        <taxon>Fungi</taxon>
        <taxon>Dikarya</taxon>
        <taxon>Basidiomycota</taxon>
        <taxon>Agaricomycotina</taxon>
        <taxon>Agaricomycetes</taxon>
        <taxon>Agaricomycetidae</taxon>
        <taxon>Agaricales</taxon>
        <taxon>Marasmiineae</taxon>
        <taxon>Marasmiaceae</taxon>
        <taxon>Marasmius</taxon>
    </lineage>
</organism>
<dbReference type="PROSITE" id="PS50206">
    <property type="entry name" value="RHODANESE_3"/>
    <property type="match status" value="1"/>
</dbReference>
<dbReference type="CDD" id="cd01443">
    <property type="entry name" value="Cdc25_Acr2p"/>
    <property type="match status" value="1"/>
</dbReference>
<evidence type="ECO:0000259" key="1">
    <source>
        <dbReference type="PROSITE" id="PS50206"/>
    </source>
</evidence>